<dbReference type="CDD" id="cd00085">
    <property type="entry name" value="HNHc"/>
    <property type="match status" value="1"/>
</dbReference>
<dbReference type="Gene3D" id="1.10.30.50">
    <property type="match status" value="1"/>
</dbReference>
<gene>
    <name evidence="3" type="ORF">ACFP3R_16405</name>
</gene>
<evidence type="ECO:0000313" key="3">
    <source>
        <dbReference type="EMBL" id="MFC6090862.1"/>
    </source>
</evidence>
<dbReference type="InterPro" id="IPR002711">
    <property type="entry name" value="HNH"/>
</dbReference>
<keyword evidence="3" id="KW-0378">Hydrolase</keyword>
<evidence type="ECO:0000259" key="2">
    <source>
        <dbReference type="SMART" id="SM00507"/>
    </source>
</evidence>
<sequence>MTGQWAGSTSRDDLPPDWPARRNAVRHRAGDRCERRGRTGTRCHRAGSECDHITPRWLGGSHDPDNLQWLCTPCHTRKTTAEAAQARAAIRARRFRKPEPHPGRIIRE</sequence>
<proteinExistence type="predicted"/>
<evidence type="ECO:0000256" key="1">
    <source>
        <dbReference type="SAM" id="MobiDB-lite"/>
    </source>
</evidence>
<protein>
    <submittedName>
        <fullName evidence="3">HNH endonuclease</fullName>
    </submittedName>
</protein>
<comment type="caution">
    <text evidence="3">The sequence shown here is derived from an EMBL/GenBank/DDBJ whole genome shotgun (WGS) entry which is preliminary data.</text>
</comment>
<dbReference type="InterPro" id="IPR003615">
    <property type="entry name" value="HNH_nuc"/>
</dbReference>
<dbReference type="SMART" id="SM00507">
    <property type="entry name" value="HNHc"/>
    <property type="match status" value="1"/>
</dbReference>
<keyword evidence="4" id="KW-1185">Reference proteome</keyword>
<feature type="domain" description="HNH nuclease" evidence="2">
    <location>
        <begin position="20"/>
        <end position="76"/>
    </location>
</feature>
<keyword evidence="3" id="KW-0255">Endonuclease</keyword>
<feature type="compositionally biased region" description="Basic and acidic residues" evidence="1">
    <location>
        <begin position="28"/>
        <end position="37"/>
    </location>
</feature>
<dbReference type="Pfam" id="PF01844">
    <property type="entry name" value="HNH"/>
    <property type="match status" value="1"/>
</dbReference>
<keyword evidence="3" id="KW-0540">Nuclease</keyword>
<dbReference type="GO" id="GO:0004519">
    <property type="term" value="F:endonuclease activity"/>
    <property type="evidence" value="ECO:0007669"/>
    <property type="project" value="UniProtKB-KW"/>
</dbReference>
<dbReference type="RefSeq" id="WP_380637063.1">
    <property type="nucleotide sequence ID" value="NZ_JBHSQO010000014.1"/>
</dbReference>
<organism evidence="3 4">
    <name type="scientific">Saccharothrix lopnurensis</name>
    <dbReference type="NCBI Taxonomy" id="1670621"/>
    <lineage>
        <taxon>Bacteria</taxon>
        <taxon>Bacillati</taxon>
        <taxon>Actinomycetota</taxon>
        <taxon>Actinomycetes</taxon>
        <taxon>Pseudonocardiales</taxon>
        <taxon>Pseudonocardiaceae</taxon>
        <taxon>Saccharothrix</taxon>
    </lineage>
</organism>
<feature type="region of interest" description="Disordered" evidence="1">
    <location>
        <begin position="1"/>
        <end position="39"/>
    </location>
</feature>
<dbReference type="Proteomes" id="UP001596220">
    <property type="component" value="Unassembled WGS sequence"/>
</dbReference>
<reference evidence="4" key="1">
    <citation type="journal article" date="2019" name="Int. J. Syst. Evol. Microbiol.">
        <title>The Global Catalogue of Microorganisms (GCM) 10K type strain sequencing project: providing services to taxonomists for standard genome sequencing and annotation.</title>
        <authorList>
            <consortium name="The Broad Institute Genomics Platform"/>
            <consortium name="The Broad Institute Genome Sequencing Center for Infectious Disease"/>
            <person name="Wu L."/>
            <person name="Ma J."/>
        </authorList>
    </citation>
    <scope>NUCLEOTIDE SEQUENCE [LARGE SCALE GENOMIC DNA]</scope>
    <source>
        <strain evidence="4">CGMCC 4.7246</strain>
    </source>
</reference>
<dbReference type="EMBL" id="JBHSQO010000014">
    <property type="protein sequence ID" value="MFC6090862.1"/>
    <property type="molecule type" value="Genomic_DNA"/>
</dbReference>
<evidence type="ECO:0000313" key="4">
    <source>
        <dbReference type="Proteomes" id="UP001596220"/>
    </source>
</evidence>
<accession>A0ABW1P893</accession>
<name>A0ABW1P893_9PSEU</name>